<keyword evidence="11 13" id="KW-0472">Membrane</keyword>
<dbReference type="PANTHER" id="PTHR30529:SF1">
    <property type="entry name" value="CYTOCHROME B561 HOMOLOG 2"/>
    <property type="match status" value="1"/>
</dbReference>
<keyword evidence="10" id="KW-0408">Iron</keyword>
<dbReference type="PANTHER" id="PTHR30529">
    <property type="entry name" value="CYTOCHROME B561"/>
    <property type="match status" value="1"/>
</dbReference>
<evidence type="ECO:0000256" key="13">
    <source>
        <dbReference type="SAM" id="Phobius"/>
    </source>
</evidence>
<dbReference type="GO" id="GO:0009055">
    <property type="term" value="F:electron transfer activity"/>
    <property type="evidence" value="ECO:0007669"/>
    <property type="project" value="InterPro"/>
</dbReference>
<evidence type="ECO:0000256" key="6">
    <source>
        <dbReference type="ARBA" id="ARBA00022692"/>
    </source>
</evidence>
<keyword evidence="7" id="KW-0479">Metal-binding</keyword>
<feature type="transmembrane region" description="Helical" evidence="13">
    <location>
        <begin position="54"/>
        <end position="71"/>
    </location>
</feature>
<dbReference type="Pfam" id="PF01292">
    <property type="entry name" value="Ni_hydr_CYTB"/>
    <property type="match status" value="1"/>
</dbReference>
<keyword evidence="4" id="KW-1003">Cell membrane</keyword>
<organism evidence="15 16">
    <name type="scientific">Motilimonas pumila</name>
    <dbReference type="NCBI Taxonomy" id="2303987"/>
    <lineage>
        <taxon>Bacteria</taxon>
        <taxon>Pseudomonadati</taxon>
        <taxon>Pseudomonadota</taxon>
        <taxon>Gammaproteobacteria</taxon>
        <taxon>Alteromonadales</taxon>
        <taxon>Alteromonadales genera incertae sedis</taxon>
        <taxon>Motilimonas</taxon>
    </lineage>
</organism>
<dbReference type="SUPFAM" id="SSF81342">
    <property type="entry name" value="Transmembrane di-heme cytochromes"/>
    <property type="match status" value="1"/>
</dbReference>
<evidence type="ECO:0000256" key="11">
    <source>
        <dbReference type="ARBA" id="ARBA00023136"/>
    </source>
</evidence>
<sequence length="182" mass="20297">MLRNTSQGYGLVAITIHWLVAVVVVGLFAVGLWMIDLSYYSSWYQTAPMWHKSVGLTLFLVMMFRLVWRLMSVQPASPSQHHALEKLGAKLGHGAIYVLLFVIMVSGYLISTADGRPILMFSMIEIPALVTDIPQQEDIAGLVHEYAAWALIIIASGHGLAALKHHFVDKDNTLKRMLKPVK</sequence>
<keyword evidence="5" id="KW-0349">Heme</keyword>
<evidence type="ECO:0000259" key="14">
    <source>
        <dbReference type="Pfam" id="PF01292"/>
    </source>
</evidence>
<dbReference type="OrthoDB" id="9793784at2"/>
<proteinExistence type="inferred from homology"/>
<reference evidence="15 16" key="2">
    <citation type="submission" date="2019-01" db="EMBL/GenBank/DDBJ databases">
        <title>Motilimonas pumilus sp. nov., isolated from the gut of sea cucumber (Apostichopus japonicus).</title>
        <authorList>
            <person name="Wang F.-Q."/>
            <person name="Ren L.-H."/>
            <person name="Lin Y.-W."/>
            <person name="Sun G.-H."/>
            <person name="Du Z.-J."/>
            <person name="Zhao J.-X."/>
            <person name="Liu X.-J."/>
            <person name="Liu L.-J."/>
        </authorList>
    </citation>
    <scope>NUCLEOTIDE SEQUENCE [LARGE SCALE GENOMIC DNA]</scope>
    <source>
        <strain evidence="15 16">PLHSC7-2</strain>
    </source>
</reference>
<comment type="similarity">
    <text evidence="12">Belongs to the cytochrome b561 family.</text>
</comment>
<feature type="domain" description="Cytochrome b561 bacterial/Ni-hydrogenase" evidence="14">
    <location>
        <begin position="9"/>
        <end position="179"/>
    </location>
</feature>
<evidence type="ECO:0000256" key="1">
    <source>
        <dbReference type="ARBA" id="ARBA00001970"/>
    </source>
</evidence>
<evidence type="ECO:0000256" key="9">
    <source>
        <dbReference type="ARBA" id="ARBA00022989"/>
    </source>
</evidence>
<dbReference type="GO" id="GO:0005886">
    <property type="term" value="C:plasma membrane"/>
    <property type="evidence" value="ECO:0007669"/>
    <property type="project" value="UniProtKB-SubCell"/>
</dbReference>
<dbReference type="Gene3D" id="1.20.950.20">
    <property type="entry name" value="Transmembrane di-heme cytochromes, Chain C"/>
    <property type="match status" value="1"/>
</dbReference>
<evidence type="ECO:0000256" key="2">
    <source>
        <dbReference type="ARBA" id="ARBA00004651"/>
    </source>
</evidence>
<evidence type="ECO:0000256" key="10">
    <source>
        <dbReference type="ARBA" id="ARBA00023004"/>
    </source>
</evidence>
<name>A0A418YIU2_9GAMM</name>
<dbReference type="AlphaFoldDB" id="A0A418YIU2"/>
<dbReference type="InterPro" id="IPR011577">
    <property type="entry name" value="Cyt_b561_bac/Ni-Hgenase"/>
</dbReference>
<keyword evidence="3" id="KW-0813">Transport</keyword>
<comment type="subcellular location">
    <subcellularLocation>
        <location evidence="2">Cell membrane</location>
        <topology evidence="2">Multi-pass membrane protein</topology>
    </subcellularLocation>
</comment>
<comment type="caution">
    <text evidence="15">The sequence shown here is derived from an EMBL/GenBank/DDBJ whole genome shotgun (WGS) entry which is preliminary data.</text>
</comment>
<keyword evidence="9 13" id="KW-1133">Transmembrane helix</keyword>
<dbReference type="EMBL" id="QZCH01000002">
    <property type="protein sequence ID" value="RJG50539.1"/>
    <property type="molecule type" value="Genomic_DNA"/>
</dbReference>
<gene>
    <name evidence="15" type="ORF">D1Z90_03400</name>
</gene>
<keyword evidence="8" id="KW-0249">Electron transport</keyword>
<comment type="cofactor">
    <cofactor evidence="1">
        <name>heme b</name>
        <dbReference type="ChEBI" id="CHEBI:60344"/>
    </cofactor>
</comment>
<dbReference type="GO" id="GO:0020037">
    <property type="term" value="F:heme binding"/>
    <property type="evidence" value="ECO:0007669"/>
    <property type="project" value="TreeGrafter"/>
</dbReference>
<reference evidence="15 16" key="1">
    <citation type="submission" date="2018-09" db="EMBL/GenBank/DDBJ databases">
        <authorList>
            <person name="Wang F."/>
        </authorList>
    </citation>
    <scope>NUCLEOTIDE SEQUENCE [LARGE SCALE GENOMIC DNA]</scope>
    <source>
        <strain evidence="15 16">PLHSC7-2</strain>
    </source>
</reference>
<protein>
    <submittedName>
        <fullName evidence="15">Cytochrome b</fullName>
    </submittedName>
</protein>
<dbReference type="InterPro" id="IPR052168">
    <property type="entry name" value="Cytochrome_b561_oxidase"/>
</dbReference>
<evidence type="ECO:0000256" key="7">
    <source>
        <dbReference type="ARBA" id="ARBA00022723"/>
    </source>
</evidence>
<dbReference type="InterPro" id="IPR016174">
    <property type="entry name" value="Di-haem_cyt_TM"/>
</dbReference>
<evidence type="ECO:0000256" key="12">
    <source>
        <dbReference type="ARBA" id="ARBA00037975"/>
    </source>
</evidence>
<dbReference type="GO" id="GO:0046872">
    <property type="term" value="F:metal ion binding"/>
    <property type="evidence" value="ECO:0007669"/>
    <property type="project" value="UniProtKB-KW"/>
</dbReference>
<evidence type="ECO:0000256" key="8">
    <source>
        <dbReference type="ARBA" id="ARBA00022982"/>
    </source>
</evidence>
<keyword evidence="6 13" id="KW-0812">Transmembrane</keyword>
<feature type="transmembrane region" description="Helical" evidence="13">
    <location>
        <begin position="91"/>
        <end position="110"/>
    </location>
</feature>
<feature type="transmembrane region" description="Helical" evidence="13">
    <location>
        <begin position="12"/>
        <end position="34"/>
    </location>
</feature>
<keyword evidence="16" id="KW-1185">Reference proteome</keyword>
<evidence type="ECO:0000256" key="3">
    <source>
        <dbReference type="ARBA" id="ARBA00022448"/>
    </source>
</evidence>
<evidence type="ECO:0000313" key="15">
    <source>
        <dbReference type="EMBL" id="RJG50539.1"/>
    </source>
</evidence>
<evidence type="ECO:0000256" key="4">
    <source>
        <dbReference type="ARBA" id="ARBA00022475"/>
    </source>
</evidence>
<dbReference type="Proteomes" id="UP000283255">
    <property type="component" value="Unassembled WGS sequence"/>
</dbReference>
<dbReference type="GO" id="GO:0022904">
    <property type="term" value="P:respiratory electron transport chain"/>
    <property type="evidence" value="ECO:0007669"/>
    <property type="project" value="InterPro"/>
</dbReference>
<feature type="transmembrane region" description="Helical" evidence="13">
    <location>
        <begin position="146"/>
        <end position="167"/>
    </location>
</feature>
<dbReference type="RefSeq" id="WP_119909340.1">
    <property type="nucleotide sequence ID" value="NZ_QZCH01000002.1"/>
</dbReference>
<evidence type="ECO:0000256" key="5">
    <source>
        <dbReference type="ARBA" id="ARBA00022617"/>
    </source>
</evidence>
<evidence type="ECO:0000313" key="16">
    <source>
        <dbReference type="Proteomes" id="UP000283255"/>
    </source>
</evidence>
<accession>A0A418YIU2</accession>